<dbReference type="InterPro" id="IPR051219">
    <property type="entry name" value="Heterochromatin_chromo-domain"/>
</dbReference>
<sequence>MPPAFSDNEEGSDVEAPVAVKKSGREKKPIVYKEELPDDVDDTPTDDRNGDAAENDDEGEEEEDADDDDLPEEVYVVEKIISHMIDDEGKPRFEVKWEGYEKKSDRTWEPEENLKDNAYLALEEYFRAIGGREKLFVDTKEALKGKKRGRPSLGSGTPSSSGGGKRSKRNGDHPLDADPPLSARAAAWKPPPGSWEDHIAQLDACEDEETHQLMVYLTWKNGQKTQHPTSVIYARCPQKMLQFYERHVRIIKKDDGDGDSVTTPN</sequence>
<dbReference type="SMART" id="SM00298">
    <property type="entry name" value="CHROMO"/>
    <property type="match status" value="1"/>
</dbReference>
<dbReference type="PROSITE" id="PS00598">
    <property type="entry name" value="CHROMO_1"/>
    <property type="match status" value="1"/>
</dbReference>
<reference evidence="6" key="1">
    <citation type="journal article" date="2023" name="Mol. Phylogenet. Evol.">
        <title>Genome-scale phylogeny and comparative genomics of the fungal order Sordariales.</title>
        <authorList>
            <person name="Hensen N."/>
            <person name="Bonometti L."/>
            <person name="Westerberg I."/>
            <person name="Brannstrom I.O."/>
            <person name="Guillou S."/>
            <person name="Cros-Aarteil S."/>
            <person name="Calhoun S."/>
            <person name="Haridas S."/>
            <person name="Kuo A."/>
            <person name="Mondo S."/>
            <person name="Pangilinan J."/>
            <person name="Riley R."/>
            <person name="LaButti K."/>
            <person name="Andreopoulos B."/>
            <person name="Lipzen A."/>
            <person name="Chen C."/>
            <person name="Yan M."/>
            <person name="Daum C."/>
            <person name="Ng V."/>
            <person name="Clum A."/>
            <person name="Steindorff A."/>
            <person name="Ohm R.A."/>
            <person name="Martin F."/>
            <person name="Silar P."/>
            <person name="Natvig D.O."/>
            <person name="Lalanne C."/>
            <person name="Gautier V."/>
            <person name="Ament-Velasquez S.L."/>
            <person name="Kruys A."/>
            <person name="Hutchinson M.I."/>
            <person name="Powell A.J."/>
            <person name="Barry K."/>
            <person name="Miller A.N."/>
            <person name="Grigoriev I.V."/>
            <person name="Debuchy R."/>
            <person name="Gladieux P."/>
            <person name="Hiltunen Thoren M."/>
            <person name="Johannesson H."/>
        </authorList>
    </citation>
    <scope>NUCLEOTIDE SEQUENCE</scope>
    <source>
        <strain evidence="6">CBS 232.78</strain>
    </source>
</reference>
<evidence type="ECO:0000256" key="2">
    <source>
        <dbReference type="ARBA" id="ARBA00011353"/>
    </source>
</evidence>
<keyword evidence="3" id="KW-0539">Nucleus</keyword>
<dbReference type="CDD" id="cd18657">
    <property type="entry name" value="CSD_Swi6"/>
    <property type="match status" value="1"/>
</dbReference>
<protein>
    <recommendedName>
        <fullName evidence="5">Chromo domain-containing protein</fullName>
    </recommendedName>
</protein>
<organism evidence="6 7">
    <name type="scientific">Podospora didyma</name>
    <dbReference type="NCBI Taxonomy" id="330526"/>
    <lineage>
        <taxon>Eukaryota</taxon>
        <taxon>Fungi</taxon>
        <taxon>Dikarya</taxon>
        <taxon>Ascomycota</taxon>
        <taxon>Pezizomycotina</taxon>
        <taxon>Sordariomycetes</taxon>
        <taxon>Sordariomycetidae</taxon>
        <taxon>Sordariales</taxon>
        <taxon>Podosporaceae</taxon>
        <taxon>Podospora</taxon>
    </lineage>
</organism>
<dbReference type="GO" id="GO:0006338">
    <property type="term" value="P:chromatin remodeling"/>
    <property type="evidence" value="ECO:0007669"/>
    <property type="project" value="UniProtKB-ARBA"/>
</dbReference>
<dbReference type="CDD" id="cd00024">
    <property type="entry name" value="CD_CSD"/>
    <property type="match status" value="1"/>
</dbReference>
<feature type="compositionally biased region" description="Low complexity" evidence="4">
    <location>
        <begin position="151"/>
        <end position="160"/>
    </location>
</feature>
<dbReference type="InterPro" id="IPR016197">
    <property type="entry name" value="Chromo-like_dom_sf"/>
</dbReference>
<dbReference type="InterPro" id="IPR023779">
    <property type="entry name" value="Chromodomain_CS"/>
</dbReference>
<feature type="domain" description="Chromo" evidence="5">
    <location>
        <begin position="75"/>
        <end position="127"/>
    </location>
</feature>
<dbReference type="GO" id="GO:0000792">
    <property type="term" value="C:heterochromatin"/>
    <property type="evidence" value="ECO:0007669"/>
    <property type="project" value="UniProtKB-ARBA"/>
</dbReference>
<accession>A0AAE0NH22</accession>
<dbReference type="InterPro" id="IPR000953">
    <property type="entry name" value="Chromo/chromo_shadow_dom"/>
</dbReference>
<comment type="subunit">
    <text evidence="2">Component of the NuA4 histone acetyltransferase complex.</text>
</comment>
<feature type="region of interest" description="Disordered" evidence="4">
    <location>
        <begin position="1"/>
        <end position="72"/>
    </location>
</feature>
<proteinExistence type="predicted"/>
<keyword evidence="7" id="KW-1185">Reference proteome</keyword>
<dbReference type="SMART" id="SM00300">
    <property type="entry name" value="ChSh"/>
    <property type="match status" value="1"/>
</dbReference>
<dbReference type="AlphaFoldDB" id="A0AAE0NH22"/>
<evidence type="ECO:0000313" key="6">
    <source>
        <dbReference type="EMBL" id="KAK3381320.1"/>
    </source>
</evidence>
<comment type="caution">
    <text evidence="6">The sequence shown here is derived from an EMBL/GenBank/DDBJ whole genome shotgun (WGS) entry which is preliminary data.</text>
</comment>
<evidence type="ECO:0000313" key="7">
    <source>
        <dbReference type="Proteomes" id="UP001285441"/>
    </source>
</evidence>
<evidence type="ECO:0000259" key="5">
    <source>
        <dbReference type="PROSITE" id="PS50013"/>
    </source>
</evidence>
<dbReference type="Proteomes" id="UP001285441">
    <property type="component" value="Unassembled WGS sequence"/>
</dbReference>
<dbReference type="EMBL" id="JAULSW010000005">
    <property type="protein sequence ID" value="KAK3381320.1"/>
    <property type="molecule type" value="Genomic_DNA"/>
</dbReference>
<dbReference type="PANTHER" id="PTHR22812">
    <property type="entry name" value="CHROMOBOX PROTEIN"/>
    <property type="match status" value="1"/>
</dbReference>
<feature type="compositionally biased region" description="Basic and acidic residues" evidence="4">
    <location>
        <begin position="26"/>
        <end position="35"/>
    </location>
</feature>
<evidence type="ECO:0000256" key="1">
    <source>
        <dbReference type="ARBA" id="ARBA00004123"/>
    </source>
</evidence>
<dbReference type="InterPro" id="IPR023780">
    <property type="entry name" value="Chromo_domain"/>
</dbReference>
<dbReference type="InterPro" id="IPR017984">
    <property type="entry name" value="Chromo_dom_subgr"/>
</dbReference>
<dbReference type="GO" id="GO:0005634">
    <property type="term" value="C:nucleus"/>
    <property type="evidence" value="ECO:0007669"/>
    <property type="project" value="UniProtKB-SubCell"/>
</dbReference>
<reference evidence="6" key="2">
    <citation type="submission" date="2023-06" db="EMBL/GenBank/DDBJ databases">
        <authorList>
            <consortium name="Lawrence Berkeley National Laboratory"/>
            <person name="Haridas S."/>
            <person name="Hensen N."/>
            <person name="Bonometti L."/>
            <person name="Westerberg I."/>
            <person name="Brannstrom I.O."/>
            <person name="Guillou S."/>
            <person name="Cros-Aarteil S."/>
            <person name="Calhoun S."/>
            <person name="Kuo A."/>
            <person name="Mondo S."/>
            <person name="Pangilinan J."/>
            <person name="Riley R."/>
            <person name="LaButti K."/>
            <person name="Andreopoulos B."/>
            <person name="Lipzen A."/>
            <person name="Chen C."/>
            <person name="Yanf M."/>
            <person name="Daum C."/>
            <person name="Ng V."/>
            <person name="Clum A."/>
            <person name="Steindorff A."/>
            <person name="Ohm R."/>
            <person name="Martin F."/>
            <person name="Silar P."/>
            <person name="Natvig D."/>
            <person name="Lalanne C."/>
            <person name="Gautier V."/>
            <person name="Ament-velasquez S.L."/>
            <person name="Kruys A."/>
            <person name="Hutchinson M.I."/>
            <person name="Powell A.J."/>
            <person name="Barry K."/>
            <person name="Miller A.N."/>
            <person name="Grigoriev I.V."/>
            <person name="Debuchy R."/>
            <person name="Gladieux P."/>
            <person name="Thoren M.H."/>
            <person name="Johannesson H."/>
        </authorList>
    </citation>
    <scope>NUCLEOTIDE SEQUENCE</scope>
    <source>
        <strain evidence="6">CBS 232.78</strain>
    </source>
</reference>
<dbReference type="Gene3D" id="2.40.50.40">
    <property type="match status" value="2"/>
</dbReference>
<feature type="region of interest" description="Disordered" evidence="4">
    <location>
        <begin position="142"/>
        <end position="192"/>
    </location>
</feature>
<feature type="compositionally biased region" description="Acidic residues" evidence="4">
    <location>
        <begin position="53"/>
        <end position="72"/>
    </location>
</feature>
<dbReference type="PROSITE" id="PS50013">
    <property type="entry name" value="CHROMO_2"/>
    <property type="match status" value="1"/>
</dbReference>
<gene>
    <name evidence="6" type="ORF">B0H63DRAFT_200229</name>
</gene>
<evidence type="ECO:0000256" key="4">
    <source>
        <dbReference type="SAM" id="MobiDB-lite"/>
    </source>
</evidence>
<evidence type="ECO:0000256" key="3">
    <source>
        <dbReference type="ARBA" id="ARBA00023242"/>
    </source>
</evidence>
<dbReference type="Pfam" id="PF01393">
    <property type="entry name" value="Chromo_shadow"/>
    <property type="match status" value="1"/>
</dbReference>
<name>A0AAE0NH22_9PEZI</name>
<dbReference type="Pfam" id="PF00385">
    <property type="entry name" value="Chromo"/>
    <property type="match status" value="1"/>
</dbReference>
<dbReference type="InterPro" id="IPR008251">
    <property type="entry name" value="Chromo_shadow_dom"/>
</dbReference>
<comment type="subcellular location">
    <subcellularLocation>
        <location evidence="1">Nucleus</location>
    </subcellularLocation>
</comment>
<dbReference type="SUPFAM" id="SSF54160">
    <property type="entry name" value="Chromo domain-like"/>
    <property type="match status" value="2"/>
</dbReference>
<dbReference type="PRINTS" id="PR00504">
    <property type="entry name" value="CHROMODOMAIN"/>
</dbReference>